<dbReference type="InterPro" id="IPR042935">
    <property type="entry name" value="Tad1"/>
</dbReference>
<gene>
    <name evidence="2" type="ORF">SCODWIG_01285</name>
</gene>
<evidence type="ECO:0000313" key="3">
    <source>
        <dbReference type="Proteomes" id="UP000262825"/>
    </source>
</evidence>
<dbReference type="GO" id="GO:0043829">
    <property type="term" value="F:tRNA-specific adenosine-37 deaminase activity"/>
    <property type="evidence" value="ECO:0007669"/>
    <property type="project" value="TreeGrafter"/>
</dbReference>
<dbReference type="PROSITE" id="PS50141">
    <property type="entry name" value="A_DEAMIN_EDITASE"/>
    <property type="match status" value="1"/>
</dbReference>
<dbReference type="SMART" id="SM00552">
    <property type="entry name" value="ADEAMc"/>
    <property type="match status" value="1"/>
</dbReference>
<dbReference type="InterPro" id="IPR002466">
    <property type="entry name" value="A_deamin"/>
</dbReference>
<keyword evidence="3" id="KW-1185">Reference proteome</keyword>
<dbReference type="Proteomes" id="UP000262825">
    <property type="component" value="Unassembled WGS sequence"/>
</dbReference>
<evidence type="ECO:0000313" key="2">
    <source>
        <dbReference type="EMBL" id="SSD59524.1"/>
    </source>
</evidence>
<dbReference type="GO" id="GO:0003723">
    <property type="term" value="F:RNA binding"/>
    <property type="evidence" value="ECO:0007669"/>
    <property type="project" value="InterPro"/>
</dbReference>
<dbReference type="PANTHER" id="PTHR47803:SF1">
    <property type="entry name" value="TRNA-SPECIFIC ADENOSINE DEAMINASE 1"/>
    <property type="match status" value="1"/>
</dbReference>
<protein>
    <submittedName>
        <fullName evidence="2">Related to tRNA-specific adenosine deaminase 1</fullName>
    </submittedName>
</protein>
<dbReference type="EMBL" id="UFAJ01000155">
    <property type="protein sequence ID" value="SSD59524.1"/>
    <property type="molecule type" value="Genomic_DNA"/>
</dbReference>
<dbReference type="AlphaFoldDB" id="A0A376B4X1"/>
<dbReference type="VEuPathDB" id="FungiDB:SCODWIG_01285"/>
<evidence type="ECO:0000259" key="1">
    <source>
        <dbReference type="PROSITE" id="PS50141"/>
    </source>
</evidence>
<proteinExistence type="predicted"/>
<reference evidence="3" key="1">
    <citation type="submission" date="2018-06" db="EMBL/GenBank/DDBJ databases">
        <authorList>
            <person name="Guldener U."/>
        </authorList>
    </citation>
    <scope>NUCLEOTIDE SEQUENCE [LARGE SCALE GENOMIC DNA]</scope>
    <source>
        <strain evidence="3">UTAD17</strain>
    </source>
</reference>
<sequence length="384" mass="44073">MDPDCIAETVYTCYKNNLDKNLKPCIRSNGIKEWTVLAGIVAYDSASDAYIPVSIATGVKATANSQLQRSNGRILHDCHAEILALRGFNTVLLMQINNKNGYLLEPTEQVEPGAKLYRKFRIKDTLKFALYISQLPCGDCSMEEEGANTETIDIIRDFTDDNVLQYVNADIKTILRGRFNYKKKNVVRTKPGRADSKITYSKSCSDKLCLKQVLSICNALTYFYLESPVYLDSIIVPNLTPRNVQELKRSFRRLSSIDTFHPIDFESTTKCFINRKMKSDEEASLMCSCVLNIDNNQCFIQDGILNGVRNGYYTRGKRPLRKNCESILSRYHQWQKLFNDHETKETYKSYLSFKLSLNKRCVLRNEARKILSSDGWIETFMDDC</sequence>
<dbReference type="GO" id="GO:0002100">
    <property type="term" value="P:tRNA wobble adenosine to inosine editing"/>
    <property type="evidence" value="ECO:0007669"/>
    <property type="project" value="InterPro"/>
</dbReference>
<dbReference type="PANTHER" id="PTHR47803">
    <property type="entry name" value="TRNA-SPECIFIC ADENOSINE DEAMINASE 1"/>
    <property type="match status" value="1"/>
</dbReference>
<accession>A0A376B4X1</accession>
<organism evidence="2 3">
    <name type="scientific">Saccharomycodes ludwigii</name>
    <dbReference type="NCBI Taxonomy" id="36035"/>
    <lineage>
        <taxon>Eukaryota</taxon>
        <taxon>Fungi</taxon>
        <taxon>Dikarya</taxon>
        <taxon>Ascomycota</taxon>
        <taxon>Saccharomycotina</taxon>
        <taxon>Saccharomycetes</taxon>
        <taxon>Saccharomycodales</taxon>
        <taxon>Saccharomycodaceae</taxon>
        <taxon>Saccharomycodes</taxon>
    </lineage>
</organism>
<dbReference type="Pfam" id="PF02137">
    <property type="entry name" value="A_deamin"/>
    <property type="match status" value="1"/>
</dbReference>
<name>A0A376B4X1_9ASCO</name>
<feature type="domain" description="A to I editase" evidence="1">
    <location>
        <begin position="54"/>
        <end position="251"/>
    </location>
</feature>